<keyword evidence="2" id="KW-1185">Reference proteome</keyword>
<evidence type="ECO:0000313" key="1">
    <source>
        <dbReference type="EMBL" id="BDT98915.1"/>
    </source>
</evidence>
<evidence type="ECO:0000313" key="2">
    <source>
        <dbReference type="Proteomes" id="UP001317870"/>
    </source>
</evidence>
<reference evidence="1 2" key="1">
    <citation type="submission" date="2022-11" db="EMBL/GenBank/DDBJ databases">
        <title>Genome Sequencing of Nocardia sp. ON39_IFM12276 and assembly.</title>
        <authorList>
            <person name="Shimojima M."/>
            <person name="Toyokawa M."/>
            <person name="Uesaka K."/>
        </authorList>
    </citation>
    <scope>NUCLEOTIDE SEQUENCE [LARGE SCALE GENOMIC DNA]</scope>
    <source>
        <strain evidence="1 2">IFM 12276</strain>
    </source>
</reference>
<accession>A0ABN6U170</accession>
<protein>
    <submittedName>
        <fullName evidence="1">Uncharacterized protein</fullName>
    </submittedName>
</protein>
<gene>
    <name evidence="1" type="ORF">IFM12276_19440</name>
</gene>
<name>A0ABN6U170_9NOCA</name>
<dbReference type="EMBL" id="AP026978">
    <property type="protein sequence ID" value="BDT98915.1"/>
    <property type="molecule type" value="Genomic_DNA"/>
</dbReference>
<dbReference type="Proteomes" id="UP001317870">
    <property type="component" value="Chromosome"/>
</dbReference>
<sequence length="74" mass="7979">MRISAPCVGQYTIANPSPARNATTSAPSTTARNNQAFMRNTIAVFSGSAYGSACSRRALVPLRSKDRVRFSWAL</sequence>
<proteinExistence type="predicted"/>
<organism evidence="1 2">
    <name type="scientific">Nocardia sputorum</name>
    <dbReference type="NCBI Taxonomy" id="2984338"/>
    <lineage>
        <taxon>Bacteria</taxon>
        <taxon>Bacillati</taxon>
        <taxon>Actinomycetota</taxon>
        <taxon>Actinomycetes</taxon>
        <taxon>Mycobacteriales</taxon>
        <taxon>Nocardiaceae</taxon>
        <taxon>Nocardia</taxon>
    </lineage>
</organism>